<dbReference type="PANTHER" id="PTHR43751">
    <property type="entry name" value="SULFATASE"/>
    <property type="match status" value="1"/>
</dbReference>
<dbReference type="Pfam" id="PF00884">
    <property type="entry name" value="Sulfatase"/>
    <property type="match status" value="1"/>
</dbReference>
<name>A0A2U2BBG4_9BACT</name>
<evidence type="ECO:0000256" key="2">
    <source>
        <dbReference type="ARBA" id="ARBA00022801"/>
    </source>
</evidence>
<evidence type="ECO:0000259" key="4">
    <source>
        <dbReference type="Pfam" id="PF00884"/>
    </source>
</evidence>
<dbReference type="Proteomes" id="UP000244956">
    <property type="component" value="Unassembled WGS sequence"/>
</dbReference>
<dbReference type="InterPro" id="IPR000917">
    <property type="entry name" value="Sulfatase_N"/>
</dbReference>
<feature type="domain" description="Sulfatase N-terminal" evidence="4">
    <location>
        <begin position="33"/>
        <end position="400"/>
    </location>
</feature>
<evidence type="ECO:0000313" key="6">
    <source>
        <dbReference type="Proteomes" id="UP000244956"/>
    </source>
</evidence>
<dbReference type="EMBL" id="QEWP01000003">
    <property type="protein sequence ID" value="PWE00399.1"/>
    <property type="molecule type" value="Genomic_DNA"/>
</dbReference>
<dbReference type="Gene3D" id="3.30.1120.10">
    <property type="match status" value="1"/>
</dbReference>
<dbReference type="OrthoDB" id="9765065at2"/>
<dbReference type="RefSeq" id="WP_109263438.1">
    <property type="nucleotide sequence ID" value="NZ_QEWP01000003.1"/>
</dbReference>
<dbReference type="PROSITE" id="PS00523">
    <property type="entry name" value="SULFATASE_1"/>
    <property type="match status" value="1"/>
</dbReference>
<dbReference type="SUPFAM" id="SSF53649">
    <property type="entry name" value="Alkaline phosphatase-like"/>
    <property type="match status" value="1"/>
</dbReference>
<dbReference type="GO" id="GO:0016787">
    <property type="term" value="F:hydrolase activity"/>
    <property type="evidence" value="ECO:0007669"/>
    <property type="project" value="UniProtKB-KW"/>
</dbReference>
<dbReference type="PROSITE" id="PS00149">
    <property type="entry name" value="SULFATASE_2"/>
    <property type="match status" value="1"/>
</dbReference>
<evidence type="ECO:0000313" key="5">
    <source>
        <dbReference type="EMBL" id="PWE00399.1"/>
    </source>
</evidence>
<dbReference type="InterPro" id="IPR024607">
    <property type="entry name" value="Sulfatase_CS"/>
</dbReference>
<gene>
    <name evidence="5" type="ORF">DDZ16_05535</name>
</gene>
<organism evidence="5 6">
    <name type="scientific">Marinilabilia rubra</name>
    <dbReference type="NCBI Taxonomy" id="2162893"/>
    <lineage>
        <taxon>Bacteria</taxon>
        <taxon>Pseudomonadati</taxon>
        <taxon>Bacteroidota</taxon>
        <taxon>Bacteroidia</taxon>
        <taxon>Marinilabiliales</taxon>
        <taxon>Marinilabiliaceae</taxon>
        <taxon>Marinilabilia</taxon>
    </lineage>
</organism>
<evidence type="ECO:0000256" key="3">
    <source>
        <dbReference type="SAM" id="SignalP"/>
    </source>
</evidence>
<feature type="chain" id="PRO_5015409507" evidence="3">
    <location>
        <begin position="21"/>
        <end position="513"/>
    </location>
</feature>
<dbReference type="InterPro" id="IPR017850">
    <property type="entry name" value="Alkaline_phosphatase_core_sf"/>
</dbReference>
<accession>A0A2U2BBG4</accession>
<sequence>MKKILFIFIVIVPFLQVCSAKNGSNIDQQTKRPNVLLIYTDDVGYGDIGIYGGEIPTPNIDALAESGIQFTNAYASSATCTPSRFSLLTGEYSWRKPGRGVAPGDAPALIQPGKETLPSVMKRAGYRTGVIGKWHLGLGGDEGPDWNGKITPGPLEIGFDYSFIIPATGDRVPTVFVENHHIVGLDPDDPIEVSFSEKIGDRPTGKEHPEQLKMMWTQGHNHSIINGISRIGYMKGGESALWKDEDFAGTFVKKAQSFIQNRDAKDPFFLFFSTHDIHVPRVPHERFAGTTGHGPRGDVIAQLDWTVGALMDYLEQEDLRDNTIVIFSSDNGPVLDDGYADEAAEKLGLHDPFSNLRGGKYSAFEAGTKVPFIISWPAEIPPGQTSEALFSQVDLLASFAAFNKTGFDASEAMDSQNHWDVLMGKTTQGRAAIVQEAIGRTLSYVTKDGYKYISPSNRGPLISWGVNIETGFAPAPQLYNLNEDPQEIRNIAEKHPELVSQLEKELNKIINKQ</sequence>
<keyword evidence="2" id="KW-0378">Hydrolase</keyword>
<evidence type="ECO:0000256" key="1">
    <source>
        <dbReference type="ARBA" id="ARBA00008779"/>
    </source>
</evidence>
<comment type="similarity">
    <text evidence="1">Belongs to the sulfatase family.</text>
</comment>
<comment type="caution">
    <text evidence="5">The sequence shown here is derived from an EMBL/GenBank/DDBJ whole genome shotgun (WGS) entry which is preliminary data.</text>
</comment>
<protein>
    <submittedName>
        <fullName evidence="5">Arylsulfatase</fullName>
    </submittedName>
</protein>
<proteinExistence type="inferred from homology"/>
<keyword evidence="6" id="KW-1185">Reference proteome</keyword>
<dbReference type="Gene3D" id="3.40.720.10">
    <property type="entry name" value="Alkaline Phosphatase, subunit A"/>
    <property type="match status" value="1"/>
</dbReference>
<keyword evidence="3" id="KW-0732">Signal</keyword>
<dbReference type="InterPro" id="IPR052701">
    <property type="entry name" value="GAG_Ulvan_Degrading_Sulfatases"/>
</dbReference>
<feature type="signal peptide" evidence="3">
    <location>
        <begin position="1"/>
        <end position="20"/>
    </location>
</feature>
<dbReference type="AlphaFoldDB" id="A0A2U2BBG4"/>
<reference evidence="5 6" key="1">
    <citation type="submission" date="2018-05" db="EMBL/GenBank/DDBJ databases">
        <title>Marinilabilia rubrum sp. nov., isolated from saltern sediment.</title>
        <authorList>
            <person name="Zhang R."/>
        </authorList>
    </citation>
    <scope>NUCLEOTIDE SEQUENCE [LARGE SCALE GENOMIC DNA]</scope>
    <source>
        <strain evidence="5 6">WTE16</strain>
    </source>
</reference>
<dbReference type="PANTHER" id="PTHR43751:SF6">
    <property type="entry name" value="N-ACETYLGALACTOSAMINE-6-O-SULFATASE"/>
    <property type="match status" value="1"/>
</dbReference>